<feature type="signal peptide" evidence="8">
    <location>
        <begin position="1"/>
        <end position="22"/>
    </location>
</feature>
<dbReference type="EMBL" id="CADCVL010000117">
    <property type="protein sequence ID" value="CAA9470222.1"/>
    <property type="molecule type" value="Genomic_DNA"/>
</dbReference>
<gene>
    <name evidence="10" type="ORF">AVDCRST_MAG65-706</name>
</gene>
<protein>
    <recommendedName>
        <fullName evidence="2">peptidylprolyl isomerase</fullName>
        <ecNumber evidence="2">5.2.1.8</ecNumber>
    </recommendedName>
</protein>
<dbReference type="AlphaFoldDB" id="A0A6J4RCJ1"/>
<comment type="catalytic activity">
    <reaction evidence="1">
        <text>[protein]-peptidylproline (omega=180) = [protein]-peptidylproline (omega=0)</text>
        <dbReference type="Rhea" id="RHEA:16237"/>
        <dbReference type="Rhea" id="RHEA-COMP:10747"/>
        <dbReference type="Rhea" id="RHEA-COMP:10748"/>
        <dbReference type="ChEBI" id="CHEBI:83833"/>
        <dbReference type="ChEBI" id="CHEBI:83834"/>
        <dbReference type="EC" id="5.2.1.8"/>
    </reaction>
</comment>
<keyword evidence="4 6" id="KW-0697">Rotamase</keyword>
<feature type="compositionally biased region" description="Low complexity" evidence="7">
    <location>
        <begin position="81"/>
        <end position="90"/>
    </location>
</feature>
<dbReference type="PANTHER" id="PTHR47245:SF1">
    <property type="entry name" value="FOLDASE PROTEIN PRSA"/>
    <property type="match status" value="1"/>
</dbReference>
<evidence type="ECO:0000256" key="3">
    <source>
        <dbReference type="ARBA" id="ARBA00022729"/>
    </source>
</evidence>
<feature type="region of interest" description="Disordered" evidence="7">
    <location>
        <begin position="353"/>
        <end position="382"/>
    </location>
</feature>
<organism evidence="10">
    <name type="scientific">uncultured Solirubrobacteraceae bacterium</name>
    <dbReference type="NCBI Taxonomy" id="1162706"/>
    <lineage>
        <taxon>Bacteria</taxon>
        <taxon>Bacillati</taxon>
        <taxon>Actinomycetota</taxon>
        <taxon>Thermoleophilia</taxon>
        <taxon>Solirubrobacterales</taxon>
        <taxon>Solirubrobacteraceae</taxon>
        <taxon>environmental samples</taxon>
    </lineage>
</organism>
<dbReference type="Pfam" id="PF13624">
    <property type="entry name" value="SurA_N_3"/>
    <property type="match status" value="1"/>
</dbReference>
<dbReference type="PROSITE" id="PS51257">
    <property type="entry name" value="PROKAR_LIPOPROTEIN"/>
    <property type="match status" value="1"/>
</dbReference>
<dbReference type="Pfam" id="PF13145">
    <property type="entry name" value="Rotamase_2"/>
    <property type="match status" value="1"/>
</dbReference>
<reference evidence="10" key="1">
    <citation type="submission" date="2020-02" db="EMBL/GenBank/DDBJ databases">
        <authorList>
            <person name="Meier V. D."/>
        </authorList>
    </citation>
    <scope>NUCLEOTIDE SEQUENCE</scope>
    <source>
        <strain evidence="10">AVDCRST_MAG65</strain>
    </source>
</reference>
<dbReference type="PANTHER" id="PTHR47245">
    <property type="entry name" value="PEPTIDYLPROLYL ISOMERASE"/>
    <property type="match status" value="1"/>
</dbReference>
<evidence type="ECO:0000313" key="10">
    <source>
        <dbReference type="EMBL" id="CAA9470222.1"/>
    </source>
</evidence>
<dbReference type="InterPro" id="IPR046357">
    <property type="entry name" value="PPIase_dom_sf"/>
</dbReference>
<evidence type="ECO:0000256" key="7">
    <source>
        <dbReference type="SAM" id="MobiDB-lite"/>
    </source>
</evidence>
<dbReference type="PROSITE" id="PS50198">
    <property type="entry name" value="PPIC_PPIASE_2"/>
    <property type="match status" value="1"/>
</dbReference>
<name>A0A6J4RCJ1_9ACTN</name>
<dbReference type="InterPro" id="IPR000297">
    <property type="entry name" value="PPIase_PpiC"/>
</dbReference>
<evidence type="ECO:0000259" key="9">
    <source>
        <dbReference type="PROSITE" id="PS50198"/>
    </source>
</evidence>
<dbReference type="EC" id="5.2.1.8" evidence="2"/>
<evidence type="ECO:0000256" key="8">
    <source>
        <dbReference type="SAM" id="SignalP"/>
    </source>
</evidence>
<keyword evidence="3 8" id="KW-0732">Signal</keyword>
<evidence type="ECO:0000256" key="6">
    <source>
        <dbReference type="PROSITE-ProRule" id="PRU00278"/>
    </source>
</evidence>
<feature type="region of interest" description="Disordered" evidence="7">
    <location>
        <begin position="75"/>
        <end position="94"/>
    </location>
</feature>
<evidence type="ECO:0000256" key="2">
    <source>
        <dbReference type="ARBA" id="ARBA00013194"/>
    </source>
</evidence>
<feature type="chain" id="PRO_5026876294" description="peptidylprolyl isomerase" evidence="8">
    <location>
        <begin position="23"/>
        <end position="382"/>
    </location>
</feature>
<dbReference type="SUPFAM" id="SSF109998">
    <property type="entry name" value="Triger factor/SurA peptide-binding domain-like"/>
    <property type="match status" value="1"/>
</dbReference>
<dbReference type="InterPro" id="IPR027304">
    <property type="entry name" value="Trigger_fact/SurA_dom_sf"/>
</dbReference>
<evidence type="ECO:0000256" key="4">
    <source>
        <dbReference type="ARBA" id="ARBA00023110"/>
    </source>
</evidence>
<accession>A0A6J4RCJ1</accession>
<dbReference type="InterPro" id="IPR050245">
    <property type="entry name" value="PrsA_foldase"/>
</dbReference>
<dbReference type="GO" id="GO:0003755">
    <property type="term" value="F:peptidyl-prolyl cis-trans isomerase activity"/>
    <property type="evidence" value="ECO:0007669"/>
    <property type="project" value="UniProtKB-KW"/>
</dbReference>
<dbReference type="Gene3D" id="3.10.50.40">
    <property type="match status" value="1"/>
</dbReference>
<dbReference type="Gene3D" id="1.10.4030.10">
    <property type="entry name" value="Porin chaperone SurA, peptide-binding domain"/>
    <property type="match status" value="1"/>
</dbReference>
<proteinExistence type="predicted"/>
<feature type="domain" description="PpiC" evidence="9">
    <location>
        <begin position="210"/>
        <end position="301"/>
    </location>
</feature>
<evidence type="ECO:0000256" key="1">
    <source>
        <dbReference type="ARBA" id="ARBA00000971"/>
    </source>
</evidence>
<dbReference type="SUPFAM" id="SSF54534">
    <property type="entry name" value="FKBP-like"/>
    <property type="match status" value="1"/>
</dbReference>
<keyword evidence="5 6" id="KW-0413">Isomerase</keyword>
<sequence length="382" mass="41676">MRRRLPLTLTLIALLPASAGLAACGGVPGNAVAEVDGESVEKSQFDSWMTVAAKAGGQGSGAVPKPPEYTECVAEKRKAQPKPAKGQKPVADSELKDQCKQEFEALRDRVMQLLVNAEWIEGEAAEQNVKVTDAEVRKAFETQKTQNFPKEADYKAFLEQSGQTEEQLLAQVRTGELARKISEKVVKGKDKVTDAEIASYYEKNKTRYAQPETRDAHVVLARTEKRARQAKQALEDGDSWKSVSNRYSVDEASKQQGGALTGVAEGTQDKGLDNALFGARKGQIVGPVKTSFGYYVLEVDKINKGSQQSLADSKESIRQALIEEKRQKALTDFVADYEKRWRSKTECRDGFKVPELCDNAPEPKATPTPGAPGAGATPAPED</sequence>
<evidence type="ECO:0000256" key="5">
    <source>
        <dbReference type="ARBA" id="ARBA00023235"/>
    </source>
</evidence>